<organism evidence="4 5">
    <name type="scientific">Haloferax volcanii</name>
    <name type="common">Halobacterium volcanii</name>
    <dbReference type="NCBI Taxonomy" id="2246"/>
    <lineage>
        <taxon>Archaea</taxon>
        <taxon>Methanobacteriati</taxon>
        <taxon>Methanobacteriota</taxon>
        <taxon>Stenosarchaea group</taxon>
        <taxon>Halobacteria</taxon>
        <taxon>Halobacteriales</taxon>
        <taxon>Haloferacaceae</taxon>
        <taxon>Haloferax</taxon>
    </lineage>
</organism>
<dbReference type="InterPro" id="IPR036390">
    <property type="entry name" value="WH_DNA-bd_sf"/>
</dbReference>
<feature type="non-terminal residue" evidence="4">
    <location>
        <position position="1"/>
    </location>
</feature>
<gene>
    <name evidence="4" type="ORF">FQA18_17955</name>
</gene>
<evidence type="ECO:0000313" key="4">
    <source>
        <dbReference type="EMBL" id="TVT90572.1"/>
    </source>
</evidence>
<evidence type="ECO:0000259" key="3">
    <source>
        <dbReference type="Pfam" id="PF08220"/>
    </source>
</evidence>
<comment type="caution">
    <text evidence="4">The sequence shown here is derived from an EMBL/GenBank/DDBJ whole genome shotgun (WGS) entry which is preliminary data.</text>
</comment>
<evidence type="ECO:0000256" key="2">
    <source>
        <dbReference type="ARBA" id="ARBA00023163"/>
    </source>
</evidence>
<evidence type="ECO:0000256" key="1">
    <source>
        <dbReference type="ARBA" id="ARBA00023015"/>
    </source>
</evidence>
<dbReference type="AlphaFoldDB" id="A0A558FYH3"/>
<keyword evidence="1" id="KW-0805">Transcription regulation</keyword>
<feature type="domain" description="HTH deoR-type" evidence="3">
    <location>
        <begin position="1"/>
        <end position="18"/>
    </location>
</feature>
<dbReference type="Pfam" id="PF08220">
    <property type="entry name" value="HTH_DeoR"/>
    <property type="match status" value="1"/>
</dbReference>
<sequence length="22" mass="2668">SKATIRRDLRELEDRGLIPSRW</sequence>
<protein>
    <submittedName>
        <fullName evidence="4">DeoR family transcriptional regulator</fullName>
    </submittedName>
</protein>
<reference evidence="4 5" key="1">
    <citation type="submission" date="2019-07" db="EMBL/GenBank/DDBJ databases">
        <title>Draft genome sequence of Haloferax volcanii SS0101, isolated from salt farm in Samut Sakhon, Thailand.</title>
        <authorList>
            <person name="Wanthongcharoen S."/>
            <person name="Yamprayoonswat W."/>
            <person name="Ruangsuj P."/>
            <person name="Thongpramul N."/>
            <person name="Jumpathong W."/>
            <person name="Sittihan S."/>
            <person name="Kanjanavas P."/>
            <person name="Yasawong M."/>
        </authorList>
    </citation>
    <scope>NUCLEOTIDE SEQUENCE [LARGE SCALE GENOMIC DNA]</scope>
    <source>
        <strain evidence="4 5">SS0101</strain>
    </source>
</reference>
<evidence type="ECO:0000313" key="5">
    <source>
        <dbReference type="Proteomes" id="UP000320212"/>
    </source>
</evidence>
<dbReference type="Proteomes" id="UP000320212">
    <property type="component" value="Unassembled WGS sequence"/>
</dbReference>
<dbReference type="InterPro" id="IPR001034">
    <property type="entry name" value="DeoR_HTH"/>
</dbReference>
<dbReference type="SUPFAM" id="SSF46785">
    <property type="entry name" value="Winged helix' DNA-binding domain"/>
    <property type="match status" value="1"/>
</dbReference>
<dbReference type="EMBL" id="VMTR01000232">
    <property type="protein sequence ID" value="TVT90572.1"/>
    <property type="molecule type" value="Genomic_DNA"/>
</dbReference>
<keyword evidence="2" id="KW-0804">Transcription</keyword>
<name>A0A558FYH3_HALVO</name>
<proteinExistence type="predicted"/>
<dbReference type="GO" id="GO:0003700">
    <property type="term" value="F:DNA-binding transcription factor activity"/>
    <property type="evidence" value="ECO:0007669"/>
    <property type="project" value="InterPro"/>
</dbReference>
<accession>A0A558FYH3</accession>